<accession>A0A7G1I136</accession>
<name>A0A7G1I136_9BACT</name>
<feature type="chain" id="PRO_5028949720" description="T9SS C-terminal target domain-containing protein" evidence="1">
    <location>
        <begin position="20"/>
        <end position="485"/>
    </location>
</feature>
<dbReference type="KEGG" id="copr:Cop2CBH44_27340"/>
<organism evidence="2 3">
    <name type="scientific">Coprobacter secundus subsp. similis</name>
    <dbReference type="NCBI Taxonomy" id="2751153"/>
    <lineage>
        <taxon>Bacteria</taxon>
        <taxon>Pseudomonadati</taxon>
        <taxon>Bacteroidota</taxon>
        <taxon>Bacteroidia</taxon>
        <taxon>Bacteroidales</taxon>
        <taxon>Barnesiellaceae</taxon>
        <taxon>Coprobacter</taxon>
    </lineage>
</organism>
<evidence type="ECO:0008006" key="4">
    <source>
        <dbReference type="Google" id="ProtNLM"/>
    </source>
</evidence>
<evidence type="ECO:0000256" key="1">
    <source>
        <dbReference type="SAM" id="SignalP"/>
    </source>
</evidence>
<dbReference type="Gene3D" id="2.60.120.260">
    <property type="entry name" value="Galactose-binding domain-like"/>
    <property type="match status" value="1"/>
</dbReference>
<evidence type="ECO:0000313" key="2">
    <source>
        <dbReference type="EMBL" id="BCI64381.1"/>
    </source>
</evidence>
<keyword evidence="3" id="KW-1185">Reference proteome</keyword>
<keyword evidence="1" id="KW-0732">Signal</keyword>
<dbReference type="InterPro" id="IPR026444">
    <property type="entry name" value="Secre_tail"/>
</dbReference>
<protein>
    <recommendedName>
        <fullName evidence="4">T9SS C-terminal target domain-containing protein</fullName>
    </recommendedName>
</protein>
<feature type="signal peptide" evidence="1">
    <location>
        <begin position="1"/>
        <end position="19"/>
    </location>
</feature>
<dbReference type="EMBL" id="AP023322">
    <property type="protein sequence ID" value="BCI64381.1"/>
    <property type="molecule type" value="Genomic_DNA"/>
</dbReference>
<dbReference type="NCBIfam" id="TIGR04183">
    <property type="entry name" value="Por_Secre_tail"/>
    <property type="match status" value="1"/>
</dbReference>
<evidence type="ECO:0000313" key="3">
    <source>
        <dbReference type="Proteomes" id="UP000594042"/>
    </source>
</evidence>
<proteinExistence type="predicted"/>
<reference evidence="3" key="1">
    <citation type="submission" date="2020-07" db="EMBL/GenBank/DDBJ databases">
        <title>Complete genome sequencing of Coprobacter sp. strain 2CBH44.</title>
        <authorList>
            <person name="Sakamoto M."/>
            <person name="Murakami T."/>
            <person name="Mori H."/>
        </authorList>
    </citation>
    <scope>NUCLEOTIDE SEQUENCE [LARGE SCALE GENOMIC DNA]</scope>
    <source>
        <strain evidence="3">2CBH44</strain>
    </source>
</reference>
<dbReference type="AlphaFoldDB" id="A0A7G1I136"/>
<sequence length="485" mass="53287">MKNLLLTVALLAGTWGLYAQTSFDYEQATEKIYGFGDDIDPITVKIIDNPVAGGINTSRKVVSYHTTDGRWCGLKQRIDAMDVIQTKKKYQYFSIKFYQPVATTAEVQKIRLKLLGSWMDLSESAIKTGIENGIFSEGASMDDETLWTLLTGEQGQEFAFDGSEADGTSPVNKIAGEWIELKYDISLLNENMFPDGKIYGFAIEPTNGAGKVGDYICYVDDVKFIEDPNPDVEVPADSYTYYTLDDFEGETKAWVGMENASWEIVDNPLSGDLINNSAKVAKVTRVAGSNNWAGIILDGLALNMGTKAVDTYRYAHVKVYKTTAGEMNFKVEGGPAGASLESPGVPYTPDGKWQNIVFDLTGAKAGEYAKAFIMVDRTDNIPEDYIVYIDDIKLSNTNVIEGSTSDIENAKMGDVYIVGNSLYINPDVATNVSVKIYAPTGQMLSDVFEGKVQSGMQSLSLDMAKGLYIVFVKINGQVKTFKVIR</sequence>
<dbReference type="RefSeq" id="WP_055097668.1">
    <property type="nucleotide sequence ID" value="NZ_AP023322.1"/>
</dbReference>
<dbReference type="Proteomes" id="UP000594042">
    <property type="component" value="Chromosome"/>
</dbReference>
<gene>
    <name evidence="2" type="ORF">Cop2CBH44_27340</name>
</gene>